<accession>A0A8K0S9M9</accession>
<proteinExistence type="predicted"/>
<organism evidence="2 3">
    <name type="scientific">Fusarium tricinctum</name>
    <dbReference type="NCBI Taxonomy" id="61284"/>
    <lineage>
        <taxon>Eukaryota</taxon>
        <taxon>Fungi</taxon>
        <taxon>Dikarya</taxon>
        <taxon>Ascomycota</taxon>
        <taxon>Pezizomycotina</taxon>
        <taxon>Sordariomycetes</taxon>
        <taxon>Hypocreomycetidae</taxon>
        <taxon>Hypocreales</taxon>
        <taxon>Nectriaceae</taxon>
        <taxon>Fusarium</taxon>
        <taxon>Fusarium tricinctum species complex</taxon>
    </lineage>
</organism>
<sequence>MQFLSFSFVLLAAFGAQAMPAKEGTAGLLALGQCTAFEGQCLVNGRREICNIGKCSGVNTNCDNDGGIVSCS</sequence>
<dbReference type="EMBL" id="JAGPXF010000002">
    <property type="protein sequence ID" value="KAH7257848.1"/>
    <property type="molecule type" value="Genomic_DNA"/>
</dbReference>
<name>A0A8K0S9M9_9HYPO</name>
<evidence type="ECO:0000313" key="2">
    <source>
        <dbReference type="EMBL" id="KAH7257848.1"/>
    </source>
</evidence>
<evidence type="ECO:0000313" key="3">
    <source>
        <dbReference type="Proteomes" id="UP000813427"/>
    </source>
</evidence>
<feature type="chain" id="PRO_5035436790" evidence="1">
    <location>
        <begin position="19"/>
        <end position="72"/>
    </location>
</feature>
<comment type="caution">
    <text evidence="2">The sequence shown here is derived from an EMBL/GenBank/DDBJ whole genome shotgun (WGS) entry which is preliminary data.</text>
</comment>
<dbReference type="OrthoDB" id="10483852at2759"/>
<dbReference type="AlphaFoldDB" id="A0A8K0S9M9"/>
<evidence type="ECO:0000256" key="1">
    <source>
        <dbReference type="SAM" id="SignalP"/>
    </source>
</evidence>
<keyword evidence="1" id="KW-0732">Signal</keyword>
<dbReference type="Proteomes" id="UP000813427">
    <property type="component" value="Unassembled WGS sequence"/>
</dbReference>
<protein>
    <submittedName>
        <fullName evidence="2">Uncharacterized protein</fullName>
    </submittedName>
</protein>
<keyword evidence="3" id="KW-1185">Reference proteome</keyword>
<feature type="signal peptide" evidence="1">
    <location>
        <begin position="1"/>
        <end position="18"/>
    </location>
</feature>
<gene>
    <name evidence="2" type="ORF">BKA59DRAFT_508746</name>
</gene>
<reference evidence="2" key="1">
    <citation type="journal article" date="2021" name="Nat. Commun.">
        <title>Genetic determinants of endophytism in the Arabidopsis root mycobiome.</title>
        <authorList>
            <person name="Mesny F."/>
            <person name="Miyauchi S."/>
            <person name="Thiergart T."/>
            <person name="Pickel B."/>
            <person name="Atanasova L."/>
            <person name="Karlsson M."/>
            <person name="Huettel B."/>
            <person name="Barry K.W."/>
            <person name="Haridas S."/>
            <person name="Chen C."/>
            <person name="Bauer D."/>
            <person name="Andreopoulos W."/>
            <person name="Pangilinan J."/>
            <person name="LaButti K."/>
            <person name="Riley R."/>
            <person name="Lipzen A."/>
            <person name="Clum A."/>
            <person name="Drula E."/>
            <person name="Henrissat B."/>
            <person name="Kohler A."/>
            <person name="Grigoriev I.V."/>
            <person name="Martin F.M."/>
            <person name="Hacquard S."/>
        </authorList>
    </citation>
    <scope>NUCLEOTIDE SEQUENCE</scope>
    <source>
        <strain evidence="2">MPI-SDFR-AT-0068</strain>
    </source>
</reference>